<name>A0AAD5M644_PYTIN</name>
<dbReference type="Gene3D" id="3.80.10.10">
    <property type="entry name" value="Ribonuclease Inhibitor"/>
    <property type="match status" value="1"/>
</dbReference>
<reference evidence="1" key="1">
    <citation type="submission" date="2021-12" db="EMBL/GenBank/DDBJ databases">
        <title>Prjna785345.</title>
        <authorList>
            <person name="Rujirawat T."/>
            <person name="Krajaejun T."/>
        </authorList>
    </citation>
    <scope>NUCLEOTIDE SEQUENCE</scope>
    <source>
        <strain evidence="1">Pi057C3</strain>
    </source>
</reference>
<comment type="caution">
    <text evidence="1">The sequence shown here is derived from an EMBL/GenBank/DDBJ whole genome shotgun (WGS) entry which is preliminary data.</text>
</comment>
<dbReference type="SUPFAM" id="SSF52058">
    <property type="entry name" value="L domain-like"/>
    <property type="match status" value="1"/>
</dbReference>
<gene>
    <name evidence="1" type="ORF">P43SY_005493</name>
</gene>
<organism evidence="1 2">
    <name type="scientific">Pythium insidiosum</name>
    <name type="common">Pythiosis disease agent</name>
    <dbReference type="NCBI Taxonomy" id="114742"/>
    <lineage>
        <taxon>Eukaryota</taxon>
        <taxon>Sar</taxon>
        <taxon>Stramenopiles</taxon>
        <taxon>Oomycota</taxon>
        <taxon>Peronosporomycetes</taxon>
        <taxon>Pythiales</taxon>
        <taxon>Pythiaceae</taxon>
        <taxon>Pythium</taxon>
    </lineage>
</organism>
<evidence type="ECO:0000313" key="1">
    <source>
        <dbReference type="EMBL" id="KAJ0405927.1"/>
    </source>
</evidence>
<evidence type="ECO:0000313" key="2">
    <source>
        <dbReference type="Proteomes" id="UP001209570"/>
    </source>
</evidence>
<dbReference type="AlphaFoldDB" id="A0AAD5M644"/>
<dbReference type="EMBL" id="JAKCXM010000038">
    <property type="protein sequence ID" value="KAJ0405927.1"/>
    <property type="molecule type" value="Genomic_DNA"/>
</dbReference>
<keyword evidence="2" id="KW-1185">Reference proteome</keyword>
<proteinExistence type="predicted"/>
<sequence>MFHDLPNLVGFKIFNSTLTRWNAAAGFSQTESPRLTFVFLIAVNMTVLPEGMYNSADFPSALMDIEICKSNLTTLPDDLDAHWPEGMFLLLESVAFAHLPSVLGRLRPSYLVLSMNGLDHVAVEILQNEALVGFMLGGNPIATLPASLDGAVPSIKYLDLRGTQLSSLPAWINTADLYYANAFGSPLCDVTGGGSGSESQRLSDGAILCIGDESSSSFFYYPLDQEAILNP</sequence>
<accession>A0AAD5M644</accession>
<dbReference type="Proteomes" id="UP001209570">
    <property type="component" value="Unassembled WGS sequence"/>
</dbReference>
<protein>
    <submittedName>
        <fullName evidence="1">Uncharacterized protein</fullName>
    </submittedName>
</protein>
<dbReference type="InterPro" id="IPR032675">
    <property type="entry name" value="LRR_dom_sf"/>
</dbReference>